<sequence>MCRPKHEGGLGFQNLYAFNLALVAKQLWRLFHNPHSLVARLLKARYYKDCSILEASLGNSPSYVWKSLCEAKVVIERRSRWRIGDGKNVRNLGRQIVAHSRLLQGLVYASGEA</sequence>
<proteinExistence type="predicted"/>
<keyword evidence="2" id="KW-1185">Reference proteome</keyword>
<name>A0AAD4W622_PRUDU</name>
<comment type="caution">
    <text evidence="1">The sequence shown here is derived from an EMBL/GenBank/DDBJ whole genome shotgun (WGS) entry which is preliminary data.</text>
</comment>
<dbReference type="AlphaFoldDB" id="A0AAD4W622"/>
<reference evidence="1 2" key="1">
    <citation type="journal article" date="2022" name="G3 (Bethesda)">
        <title>Whole-genome sequence and methylome profiling of the almond [Prunus dulcis (Mill.) D.A. Webb] cultivar 'Nonpareil'.</title>
        <authorList>
            <person name="D'Amico-Willman K.M."/>
            <person name="Ouma W.Z."/>
            <person name="Meulia T."/>
            <person name="Sideli G.M."/>
            <person name="Gradziel T.M."/>
            <person name="Fresnedo-Ramirez J."/>
        </authorList>
    </citation>
    <scope>NUCLEOTIDE SEQUENCE [LARGE SCALE GENOMIC DNA]</scope>
    <source>
        <strain evidence="1">Clone GOH B32 T37-40</strain>
    </source>
</reference>
<gene>
    <name evidence="1" type="ORF">L3X38_016851</name>
</gene>
<dbReference type="Proteomes" id="UP001054821">
    <property type="component" value="Chromosome 3"/>
</dbReference>
<organism evidence="1 2">
    <name type="scientific">Prunus dulcis</name>
    <name type="common">Almond</name>
    <name type="synonym">Amygdalus dulcis</name>
    <dbReference type="NCBI Taxonomy" id="3755"/>
    <lineage>
        <taxon>Eukaryota</taxon>
        <taxon>Viridiplantae</taxon>
        <taxon>Streptophyta</taxon>
        <taxon>Embryophyta</taxon>
        <taxon>Tracheophyta</taxon>
        <taxon>Spermatophyta</taxon>
        <taxon>Magnoliopsida</taxon>
        <taxon>eudicotyledons</taxon>
        <taxon>Gunneridae</taxon>
        <taxon>Pentapetalae</taxon>
        <taxon>rosids</taxon>
        <taxon>fabids</taxon>
        <taxon>Rosales</taxon>
        <taxon>Rosaceae</taxon>
        <taxon>Amygdaloideae</taxon>
        <taxon>Amygdaleae</taxon>
        <taxon>Prunus</taxon>
    </lineage>
</organism>
<evidence type="ECO:0000313" key="2">
    <source>
        <dbReference type="Proteomes" id="UP001054821"/>
    </source>
</evidence>
<evidence type="ECO:0000313" key="1">
    <source>
        <dbReference type="EMBL" id="KAI5337580.1"/>
    </source>
</evidence>
<accession>A0AAD4W622</accession>
<dbReference type="EMBL" id="JAJFAZ020000003">
    <property type="protein sequence ID" value="KAI5337580.1"/>
    <property type="molecule type" value="Genomic_DNA"/>
</dbReference>
<evidence type="ECO:0008006" key="3">
    <source>
        <dbReference type="Google" id="ProtNLM"/>
    </source>
</evidence>
<protein>
    <recommendedName>
        <fullName evidence="3">Reverse transcriptase</fullName>
    </recommendedName>
</protein>